<dbReference type="PANTHER" id="PTHR35528:SF3">
    <property type="entry name" value="BLL1675 PROTEIN"/>
    <property type="match status" value="1"/>
</dbReference>
<evidence type="ECO:0000313" key="2">
    <source>
        <dbReference type="EMBL" id="AZV43009.1"/>
    </source>
</evidence>
<sequence>MPEGIQLRQVKYLNNIVEQDHRFIKKRIRPMLGLKSLRTAKRMIAGLEAMHMIKKGQTLQREKSVQNQKEFIHQLFGLVA</sequence>
<evidence type="ECO:0000259" key="1">
    <source>
        <dbReference type="Pfam" id="PF13610"/>
    </source>
</evidence>
<accession>A0A3T0KRI4</accession>
<gene>
    <name evidence="2" type="ORF">BAOM_2400</name>
</gene>
<feature type="domain" description="DDE" evidence="1">
    <location>
        <begin position="6"/>
        <end position="57"/>
    </location>
</feature>
<dbReference type="AlphaFoldDB" id="A0A3T0KRI4"/>
<protein>
    <submittedName>
        <fullName evidence="2">Transposase</fullName>
    </submittedName>
</protein>
<dbReference type="KEGG" id="pasa:BAOM_2400"/>
<dbReference type="Proteomes" id="UP000283095">
    <property type="component" value="Chromosome"/>
</dbReference>
<organism evidence="2 3">
    <name type="scientific">Peribacillus asahii</name>
    <dbReference type="NCBI Taxonomy" id="228899"/>
    <lineage>
        <taxon>Bacteria</taxon>
        <taxon>Bacillati</taxon>
        <taxon>Bacillota</taxon>
        <taxon>Bacilli</taxon>
        <taxon>Bacillales</taxon>
        <taxon>Bacillaceae</taxon>
        <taxon>Peribacillus</taxon>
    </lineage>
</organism>
<proteinExistence type="predicted"/>
<dbReference type="PANTHER" id="PTHR35528">
    <property type="entry name" value="BLL1675 PROTEIN"/>
    <property type="match status" value="1"/>
</dbReference>
<name>A0A3T0KRI4_9BACI</name>
<evidence type="ECO:0000313" key="3">
    <source>
        <dbReference type="Proteomes" id="UP000283095"/>
    </source>
</evidence>
<dbReference type="InterPro" id="IPR052183">
    <property type="entry name" value="IS_Transposase"/>
</dbReference>
<dbReference type="Pfam" id="PF13610">
    <property type="entry name" value="DDE_Tnp_IS240"/>
    <property type="match status" value="1"/>
</dbReference>
<dbReference type="EMBL" id="CP026095">
    <property type="protein sequence ID" value="AZV43009.1"/>
    <property type="molecule type" value="Genomic_DNA"/>
</dbReference>
<reference evidence="2 3" key="1">
    <citation type="submission" date="2018-01" db="EMBL/GenBank/DDBJ databases">
        <title>Bacillus asahii Genome sequencing and assembly.</title>
        <authorList>
            <person name="Jiang H."/>
            <person name="Feng Y."/>
            <person name="Zhao F."/>
            <person name="Lin X."/>
        </authorList>
    </citation>
    <scope>NUCLEOTIDE SEQUENCE [LARGE SCALE GENOMIC DNA]</scope>
    <source>
        <strain evidence="2 3">OM18</strain>
    </source>
</reference>
<dbReference type="InterPro" id="IPR032874">
    <property type="entry name" value="DDE_dom"/>
</dbReference>